<keyword evidence="3" id="KW-0406">Ion transport</keyword>
<dbReference type="SUPFAM" id="SSF81324">
    <property type="entry name" value="Voltage-gated potassium channels"/>
    <property type="match status" value="1"/>
</dbReference>
<gene>
    <name evidence="3" type="ORF">ENJ12_02435</name>
</gene>
<keyword evidence="3" id="KW-0407">Ion channel</keyword>
<dbReference type="GO" id="GO:0034220">
    <property type="term" value="P:monoatomic ion transmembrane transport"/>
    <property type="evidence" value="ECO:0007669"/>
    <property type="project" value="UniProtKB-KW"/>
</dbReference>
<keyword evidence="3" id="KW-0813">Transport</keyword>
<evidence type="ECO:0000256" key="1">
    <source>
        <dbReference type="SAM" id="Phobius"/>
    </source>
</evidence>
<sequence length="148" mass="16221">MLHNLLLGLSTMLLCLMLQLVLVLLVLRYYRNKEYLINNSSFAASLRVVGGVMLLLVIGNLAQIAIWGGMFQLLGEFGNFNAAFYHSAVNFATLGYGDVVMSEKHKLLGPLESLNGILMIGVSTSALMNALQNAMRRTLKALEEQEGS</sequence>
<dbReference type="Gene3D" id="1.10.287.70">
    <property type="match status" value="1"/>
</dbReference>
<name>A0A831RRJ7_9GAMM</name>
<evidence type="ECO:0000259" key="2">
    <source>
        <dbReference type="Pfam" id="PF07885"/>
    </source>
</evidence>
<dbReference type="Proteomes" id="UP000886339">
    <property type="component" value="Unassembled WGS sequence"/>
</dbReference>
<comment type="caution">
    <text evidence="3">The sequence shown here is derived from an EMBL/GenBank/DDBJ whole genome shotgun (WGS) entry which is preliminary data.</text>
</comment>
<evidence type="ECO:0000313" key="3">
    <source>
        <dbReference type="EMBL" id="HEC05681.1"/>
    </source>
</evidence>
<feature type="domain" description="Potassium channel" evidence="2">
    <location>
        <begin position="65"/>
        <end position="132"/>
    </location>
</feature>
<dbReference type="Pfam" id="PF07885">
    <property type="entry name" value="Ion_trans_2"/>
    <property type="match status" value="1"/>
</dbReference>
<keyword evidence="1" id="KW-1133">Transmembrane helix</keyword>
<feature type="transmembrane region" description="Helical" evidence="1">
    <location>
        <begin position="6"/>
        <end position="27"/>
    </location>
</feature>
<keyword evidence="1" id="KW-0472">Membrane</keyword>
<dbReference type="AlphaFoldDB" id="A0A831RRJ7"/>
<keyword evidence="1" id="KW-0812">Transmembrane</keyword>
<feature type="transmembrane region" description="Helical" evidence="1">
    <location>
        <begin position="113"/>
        <end position="131"/>
    </location>
</feature>
<reference evidence="3" key="1">
    <citation type="journal article" date="2020" name="mSystems">
        <title>Genome- and Community-Level Interaction Insights into Carbon Utilization and Element Cycling Functions of Hydrothermarchaeota in Hydrothermal Sediment.</title>
        <authorList>
            <person name="Zhou Z."/>
            <person name="Liu Y."/>
            <person name="Xu W."/>
            <person name="Pan J."/>
            <person name="Luo Z.H."/>
            <person name="Li M."/>
        </authorList>
    </citation>
    <scope>NUCLEOTIDE SEQUENCE [LARGE SCALE GENOMIC DNA]</scope>
    <source>
        <strain evidence="3">HyVt-458</strain>
    </source>
</reference>
<accession>A0A831RRJ7</accession>
<proteinExistence type="predicted"/>
<organism evidence="3">
    <name type="scientific">Thiolapillus brandeum</name>
    <dbReference type="NCBI Taxonomy" id="1076588"/>
    <lineage>
        <taxon>Bacteria</taxon>
        <taxon>Pseudomonadati</taxon>
        <taxon>Pseudomonadota</taxon>
        <taxon>Gammaproteobacteria</taxon>
        <taxon>Chromatiales</taxon>
        <taxon>Sedimenticolaceae</taxon>
        <taxon>Thiolapillus</taxon>
    </lineage>
</organism>
<dbReference type="EMBL" id="DRLF01000095">
    <property type="protein sequence ID" value="HEC05681.1"/>
    <property type="molecule type" value="Genomic_DNA"/>
</dbReference>
<dbReference type="InterPro" id="IPR013099">
    <property type="entry name" value="K_chnl_dom"/>
</dbReference>
<feature type="transmembrane region" description="Helical" evidence="1">
    <location>
        <begin position="48"/>
        <end position="70"/>
    </location>
</feature>
<protein>
    <submittedName>
        <fullName evidence="3">Two pore domain potassium channel family protein</fullName>
    </submittedName>
</protein>